<evidence type="ECO:0000256" key="3">
    <source>
        <dbReference type="ARBA" id="ARBA00022679"/>
    </source>
</evidence>
<evidence type="ECO:0000313" key="11">
    <source>
        <dbReference type="EMBL" id="RHN81926.1"/>
    </source>
</evidence>
<organism evidence="11">
    <name type="scientific">Medicago truncatula</name>
    <name type="common">Barrel medic</name>
    <name type="synonym">Medicago tribuloides</name>
    <dbReference type="NCBI Taxonomy" id="3880"/>
    <lineage>
        <taxon>Eukaryota</taxon>
        <taxon>Viridiplantae</taxon>
        <taxon>Streptophyta</taxon>
        <taxon>Embryophyta</taxon>
        <taxon>Tracheophyta</taxon>
        <taxon>Spermatophyta</taxon>
        <taxon>Magnoliopsida</taxon>
        <taxon>eudicotyledons</taxon>
        <taxon>Gunneridae</taxon>
        <taxon>Pentapetalae</taxon>
        <taxon>rosids</taxon>
        <taxon>fabids</taxon>
        <taxon>Fabales</taxon>
        <taxon>Fabaceae</taxon>
        <taxon>Papilionoideae</taxon>
        <taxon>50 kb inversion clade</taxon>
        <taxon>NPAAA clade</taxon>
        <taxon>Hologalegina</taxon>
        <taxon>IRL clade</taxon>
        <taxon>Trifolieae</taxon>
        <taxon>Medicago</taxon>
    </lineage>
</organism>
<dbReference type="SMART" id="SM00220">
    <property type="entry name" value="S_TKc"/>
    <property type="match status" value="1"/>
</dbReference>
<feature type="domain" description="Protein kinase" evidence="10">
    <location>
        <begin position="63"/>
        <end position="561"/>
    </location>
</feature>
<feature type="region of interest" description="Disordered" evidence="9">
    <location>
        <begin position="555"/>
        <end position="579"/>
    </location>
</feature>
<dbReference type="PANTHER" id="PTHR46821:SF9">
    <property type="entry name" value="RECEPTOR-LIKE SERINE_THREONINE-KINASE PLANT"/>
    <property type="match status" value="1"/>
</dbReference>
<dbReference type="Pfam" id="PF00069">
    <property type="entry name" value="Pkinase"/>
    <property type="match status" value="1"/>
</dbReference>
<keyword evidence="2" id="KW-0723">Serine/threonine-protein kinase</keyword>
<keyword evidence="5" id="KW-0418">Kinase</keyword>
<sequence length="579" mass="65551">MSTSSPPPLQLNNNHTTTVIPGCSFILALLHCLRNKKRTTPSSDSDSNPPHPFSYSLLLRATNSFSTILGHGGFGPVYSGTLPSSGKPIAVKLMNSTSLGVVGSQGEREYHNELFFASRLQSEHLVPAIGFSSDPKRRRFVLVYDLMKNGNLHDALFRRKSLELTIWKTRFSIIVDIAKGIQYLHSCDPAIIHGDIKPSNILLDHSFSAKIADFGLARLKTFQFEISDYRRKEEFESDGAETESVNTSFEEYEREMVGGGLKKSGSVKDYVMDWIGKEVKEERTKNDDLVGGSGKGEKSKMKKKLEWWESMDEGKRKGDLKKEKRRPVREWWKEEYSQELENKNKKKNNKKKSEKNGDNWWKWDRDHVHDHDAGSDVKKMSYKNRSRKERGSGDSWLSGELRRVSWNSYDSCNSGEIHKSGEISSTPSMRGTVFYVAPENGYSDVTEKSDVYSFGVLLLVIVSGRRPLQVNAGGSGDGDGFKHISEFKRANLVSWARHCARNGKLLELVDPLVELLLLDDKEQALLCIKITLLCLLKSPNRRPSMKEIVGMLSGELEPPQLPPEYSQSRFQFKNRKECS</sequence>
<dbReference type="GO" id="GO:0005524">
    <property type="term" value="F:ATP binding"/>
    <property type="evidence" value="ECO:0007669"/>
    <property type="project" value="UniProtKB-KW"/>
</dbReference>
<comment type="catalytic activity">
    <reaction evidence="7">
        <text>L-threonyl-[protein] + ATP = O-phospho-L-threonyl-[protein] + ADP + H(+)</text>
        <dbReference type="Rhea" id="RHEA:46608"/>
        <dbReference type="Rhea" id="RHEA-COMP:11060"/>
        <dbReference type="Rhea" id="RHEA-COMP:11605"/>
        <dbReference type="ChEBI" id="CHEBI:15378"/>
        <dbReference type="ChEBI" id="CHEBI:30013"/>
        <dbReference type="ChEBI" id="CHEBI:30616"/>
        <dbReference type="ChEBI" id="CHEBI:61977"/>
        <dbReference type="ChEBI" id="CHEBI:456216"/>
        <dbReference type="EC" id="2.7.11.1"/>
    </reaction>
</comment>
<dbReference type="InterPro" id="IPR000719">
    <property type="entry name" value="Prot_kinase_dom"/>
</dbReference>
<comment type="catalytic activity">
    <reaction evidence="8">
        <text>L-seryl-[protein] + ATP = O-phospho-L-seryl-[protein] + ADP + H(+)</text>
        <dbReference type="Rhea" id="RHEA:17989"/>
        <dbReference type="Rhea" id="RHEA-COMP:9863"/>
        <dbReference type="Rhea" id="RHEA-COMP:11604"/>
        <dbReference type="ChEBI" id="CHEBI:15378"/>
        <dbReference type="ChEBI" id="CHEBI:29999"/>
        <dbReference type="ChEBI" id="CHEBI:30616"/>
        <dbReference type="ChEBI" id="CHEBI:83421"/>
        <dbReference type="ChEBI" id="CHEBI:456216"/>
        <dbReference type="EC" id="2.7.11.1"/>
    </reaction>
</comment>
<comment type="caution">
    <text evidence="11">The sequence shown here is derived from an EMBL/GenBank/DDBJ whole genome shotgun (WGS) entry which is preliminary data.</text>
</comment>
<feature type="compositionally biased region" description="Basic and acidic residues" evidence="9">
    <location>
        <begin position="354"/>
        <end position="379"/>
    </location>
</feature>
<evidence type="ECO:0000256" key="8">
    <source>
        <dbReference type="ARBA" id="ARBA00048679"/>
    </source>
</evidence>
<dbReference type="Gene3D" id="1.10.510.10">
    <property type="entry name" value="Transferase(Phosphotransferase) domain 1"/>
    <property type="match status" value="2"/>
</dbReference>
<dbReference type="SUPFAM" id="SSF56112">
    <property type="entry name" value="Protein kinase-like (PK-like)"/>
    <property type="match status" value="1"/>
</dbReference>
<dbReference type="EMBL" id="PSQE01000001">
    <property type="protein sequence ID" value="RHN81926.1"/>
    <property type="molecule type" value="Genomic_DNA"/>
</dbReference>
<feature type="compositionally biased region" description="Basic residues" evidence="9">
    <location>
        <begin position="344"/>
        <end position="353"/>
    </location>
</feature>
<evidence type="ECO:0000256" key="1">
    <source>
        <dbReference type="ARBA" id="ARBA00012513"/>
    </source>
</evidence>
<feature type="region of interest" description="Disordered" evidence="9">
    <location>
        <begin position="339"/>
        <end position="395"/>
    </location>
</feature>
<accession>A0A396JUA6</accession>
<dbReference type="AlphaFoldDB" id="A0A396JUA6"/>
<reference evidence="11" key="1">
    <citation type="journal article" date="2018" name="Nat. Plants">
        <title>Whole-genome landscape of Medicago truncatula symbiotic genes.</title>
        <authorList>
            <person name="Pecrix Y."/>
            <person name="Gamas P."/>
            <person name="Carrere S."/>
        </authorList>
    </citation>
    <scope>NUCLEOTIDE SEQUENCE</scope>
    <source>
        <tissue evidence="11">Leaves</tissue>
    </source>
</reference>
<evidence type="ECO:0000256" key="5">
    <source>
        <dbReference type="ARBA" id="ARBA00022777"/>
    </source>
</evidence>
<evidence type="ECO:0000259" key="10">
    <source>
        <dbReference type="PROSITE" id="PS50011"/>
    </source>
</evidence>
<protein>
    <recommendedName>
        <fullName evidence="1">non-specific serine/threonine protein kinase</fullName>
        <ecNumber evidence="1">2.7.11.1</ecNumber>
    </recommendedName>
</protein>
<dbReference type="EC" id="2.7.11.1" evidence="1"/>
<name>A0A396JUA6_MEDTR</name>
<dbReference type="Gramene" id="rna6024">
    <property type="protein sequence ID" value="RHN81926.1"/>
    <property type="gene ID" value="gene6024"/>
</dbReference>
<dbReference type="PANTHER" id="PTHR46821">
    <property type="entry name" value="OS07G0586332 PROTEIN"/>
    <property type="match status" value="1"/>
</dbReference>
<evidence type="ECO:0000256" key="7">
    <source>
        <dbReference type="ARBA" id="ARBA00047899"/>
    </source>
</evidence>
<keyword evidence="6" id="KW-0067">ATP-binding</keyword>
<dbReference type="InterPro" id="IPR011009">
    <property type="entry name" value="Kinase-like_dom_sf"/>
</dbReference>
<dbReference type="InterPro" id="IPR008271">
    <property type="entry name" value="Ser/Thr_kinase_AS"/>
</dbReference>
<dbReference type="PROSITE" id="PS50011">
    <property type="entry name" value="PROTEIN_KINASE_DOM"/>
    <property type="match status" value="1"/>
</dbReference>
<dbReference type="FunFam" id="1.10.510.10:FF:001023">
    <property type="entry name" value="Os07g0541700 protein"/>
    <property type="match status" value="1"/>
</dbReference>
<dbReference type="PROSITE" id="PS00108">
    <property type="entry name" value="PROTEIN_KINASE_ST"/>
    <property type="match status" value="1"/>
</dbReference>
<evidence type="ECO:0000256" key="9">
    <source>
        <dbReference type="SAM" id="MobiDB-lite"/>
    </source>
</evidence>
<keyword evidence="4" id="KW-0547">Nucleotide-binding</keyword>
<dbReference type="InterPro" id="IPR044576">
    <property type="entry name" value="At4g25390-like"/>
</dbReference>
<proteinExistence type="predicted"/>
<gene>
    <name evidence="11" type="ORF">MtrunA17_Chr1g0204331</name>
</gene>
<evidence type="ECO:0000256" key="2">
    <source>
        <dbReference type="ARBA" id="ARBA00022527"/>
    </source>
</evidence>
<evidence type="ECO:0000256" key="6">
    <source>
        <dbReference type="ARBA" id="ARBA00022840"/>
    </source>
</evidence>
<evidence type="ECO:0000256" key="4">
    <source>
        <dbReference type="ARBA" id="ARBA00022741"/>
    </source>
</evidence>
<keyword evidence="3 11" id="KW-0808">Transferase</keyword>
<dbReference type="GO" id="GO:0004674">
    <property type="term" value="F:protein serine/threonine kinase activity"/>
    <property type="evidence" value="ECO:0007669"/>
    <property type="project" value="UniProtKB-KW"/>
</dbReference>
<dbReference type="OrthoDB" id="626167at2759"/>
<dbReference type="Proteomes" id="UP000265566">
    <property type="component" value="Chromosome 1"/>
</dbReference>